<proteinExistence type="predicted"/>
<dbReference type="eggNOG" id="COG4758">
    <property type="taxonomic scope" value="Bacteria"/>
</dbReference>
<feature type="domain" description="DUF1707" evidence="1">
    <location>
        <begin position="14"/>
        <end position="66"/>
    </location>
</feature>
<gene>
    <name evidence="2" type="ORF">H340_10760</name>
</gene>
<name>M3BLP8_STRM1</name>
<evidence type="ECO:0000313" key="3">
    <source>
        <dbReference type="Proteomes" id="UP000011740"/>
    </source>
</evidence>
<dbReference type="PATRIC" id="fig|1223523.3.peg.2200"/>
<dbReference type="Proteomes" id="UP000011740">
    <property type="component" value="Unassembled WGS sequence"/>
</dbReference>
<comment type="caution">
    <text evidence="2">The sequence shown here is derived from an EMBL/GenBank/DDBJ whole genome shotgun (WGS) entry which is preliminary data.</text>
</comment>
<organism evidence="2 3">
    <name type="scientific">Streptomyces mobaraensis (strain ATCC 29032 / DSM 40847 / JCM 4168 / NBRC 13819 / NCIMB 11159 / IPCR 16-22)</name>
    <dbReference type="NCBI Taxonomy" id="1223523"/>
    <lineage>
        <taxon>Bacteria</taxon>
        <taxon>Bacillati</taxon>
        <taxon>Actinomycetota</taxon>
        <taxon>Actinomycetes</taxon>
        <taxon>Kitasatosporales</taxon>
        <taxon>Streptomycetaceae</taxon>
        <taxon>Streptomyces</taxon>
    </lineage>
</organism>
<evidence type="ECO:0000259" key="1">
    <source>
        <dbReference type="Pfam" id="PF08044"/>
    </source>
</evidence>
<dbReference type="RefSeq" id="WP_004942948.1">
    <property type="nucleotide sequence ID" value="NZ_AORZ01000025.1"/>
</dbReference>
<dbReference type="STRING" id="1223523.H340_10760"/>
<accession>M3BLP8</accession>
<evidence type="ECO:0000313" key="2">
    <source>
        <dbReference type="EMBL" id="EMF00515.1"/>
    </source>
</evidence>
<dbReference type="InterPro" id="IPR012551">
    <property type="entry name" value="DUF1707_SHOCT-like"/>
</dbReference>
<dbReference type="EMBL" id="AORZ01000025">
    <property type="protein sequence ID" value="EMF00515.1"/>
    <property type="molecule type" value="Genomic_DNA"/>
</dbReference>
<reference evidence="2 3" key="1">
    <citation type="journal article" date="2013" name="Genome Announc.">
        <title>Whole-Genome Shotgun Assembly and Analysis of the Genome of Streptomyces mobaraensis DSM 40847, a Strain for Industrial Production of Microbial Transglutaminase.</title>
        <authorList>
            <person name="Yang H."/>
            <person name="He T."/>
            <person name="Wu W."/>
            <person name="Zhu W."/>
            <person name="Lu B."/>
            <person name="Sun W."/>
        </authorList>
    </citation>
    <scope>NUCLEOTIDE SEQUENCE [LARGE SCALE GENOMIC DNA]</scope>
    <source>
        <strain evidence="2 3">DSM 40847</strain>
    </source>
</reference>
<protein>
    <recommendedName>
        <fullName evidence="1">DUF1707 domain-containing protein</fullName>
    </recommendedName>
</protein>
<dbReference type="PANTHER" id="PTHR40763:SF5">
    <property type="entry name" value="MEMBRANE PROTEIN"/>
    <property type="match status" value="1"/>
</dbReference>
<dbReference type="Pfam" id="PF08044">
    <property type="entry name" value="DUF1707"/>
    <property type="match status" value="1"/>
</dbReference>
<dbReference type="AlphaFoldDB" id="M3BLP8"/>
<sequence length="200" mass="21018">MSELPPVSGDDGSVRASHRERDAVVERLNEAAAEGRLDFAELAERVERALGARTHGELAALTADLPVLPGADPARPLTLKGGLHGAKREGRWQVPARIVAHGGMGGVVLDFTAAECRLPEVAVEAEGGMGGVVLIVPEGWGVNTDGMEGGVKDKTATTPRLPGTPLIRVSGTPGMAGVVVRHPKRRELRRSKRRAELAQG</sequence>
<dbReference type="PANTHER" id="PTHR40763">
    <property type="entry name" value="MEMBRANE PROTEIN-RELATED"/>
    <property type="match status" value="1"/>
</dbReference>